<dbReference type="PANTHER" id="PTHR24252:SF7">
    <property type="entry name" value="HYALIN"/>
    <property type="match status" value="1"/>
</dbReference>
<dbReference type="FunFam" id="2.40.10.10:FF:000068">
    <property type="entry name" value="transmembrane protease serine 2"/>
    <property type="match status" value="1"/>
</dbReference>
<dbReference type="InterPro" id="IPR001254">
    <property type="entry name" value="Trypsin_dom"/>
</dbReference>
<evidence type="ECO:0000259" key="3">
    <source>
        <dbReference type="PROSITE" id="PS50240"/>
    </source>
</evidence>
<protein>
    <recommendedName>
        <fullName evidence="3">Peptidase S1 domain-containing protein</fullName>
    </recommendedName>
</protein>
<dbReference type="SMART" id="SM00020">
    <property type="entry name" value="Tryp_SPc"/>
    <property type="match status" value="1"/>
</dbReference>
<feature type="domain" description="Peptidase S1" evidence="3">
    <location>
        <begin position="28"/>
        <end position="264"/>
    </location>
</feature>
<sequence>MNRFGITLAAVLLTVVTLKASANPAPLVIGGTLAKQGQFPHIAALLRREISGARTFFCGGSLIAPTWVLTTADCLRTHNVGSTSVRTGELDFDRATEYEQLANAKRFVLHPEYVPTTALNNIALVELSTPIVEIPGFVHPINLATARDVLYPGTECTVAGWGSTTEGGAYSKKLQFAYLPTMSDTECGADYPGRFDSESQMCAGFSQGGISACGLDYGSPLTCGNNLNVLHAVVSYGNGCARPGLPSIYNRVSNYVDWINSYTNNSTLGPI</sequence>
<organism evidence="4 5">
    <name type="scientific">Allacma fusca</name>
    <dbReference type="NCBI Taxonomy" id="39272"/>
    <lineage>
        <taxon>Eukaryota</taxon>
        <taxon>Metazoa</taxon>
        <taxon>Ecdysozoa</taxon>
        <taxon>Arthropoda</taxon>
        <taxon>Hexapoda</taxon>
        <taxon>Collembola</taxon>
        <taxon>Symphypleona</taxon>
        <taxon>Sminthuridae</taxon>
        <taxon>Allacma</taxon>
    </lineage>
</organism>
<dbReference type="PANTHER" id="PTHR24252">
    <property type="entry name" value="ACROSIN-RELATED"/>
    <property type="match status" value="1"/>
</dbReference>
<feature type="chain" id="PRO_5035213098" description="Peptidase S1 domain-containing protein" evidence="2">
    <location>
        <begin position="23"/>
        <end position="271"/>
    </location>
</feature>
<gene>
    <name evidence="4" type="ORF">AFUS01_LOCUS32720</name>
</gene>
<comment type="caution">
    <text evidence="4">The sequence shown here is derived from an EMBL/GenBank/DDBJ whole genome shotgun (WGS) entry which is preliminary data.</text>
</comment>
<dbReference type="EMBL" id="CAJVCH010526353">
    <property type="protein sequence ID" value="CAG7822447.1"/>
    <property type="molecule type" value="Genomic_DNA"/>
</dbReference>
<name>A0A8J2PBR2_9HEXA</name>
<evidence type="ECO:0000313" key="4">
    <source>
        <dbReference type="EMBL" id="CAG7822447.1"/>
    </source>
</evidence>
<dbReference type="AlphaFoldDB" id="A0A8J2PBR2"/>
<accession>A0A8J2PBR2</accession>
<dbReference type="PROSITE" id="PS50240">
    <property type="entry name" value="TRYPSIN_DOM"/>
    <property type="match status" value="1"/>
</dbReference>
<dbReference type="CDD" id="cd00190">
    <property type="entry name" value="Tryp_SPc"/>
    <property type="match status" value="1"/>
</dbReference>
<proteinExistence type="predicted"/>
<evidence type="ECO:0000256" key="1">
    <source>
        <dbReference type="ARBA" id="ARBA00023157"/>
    </source>
</evidence>
<keyword evidence="5" id="KW-1185">Reference proteome</keyword>
<dbReference type="GO" id="GO:0006508">
    <property type="term" value="P:proteolysis"/>
    <property type="evidence" value="ECO:0007669"/>
    <property type="project" value="InterPro"/>
</dbReference>
<dbReference type="Proteomes" id="UP000708208">
    <property type="component" value="Unassembled WGS sequence"/>
</dbReference>
<keyword evidence="2" id="KW-0732">Signal</keyword>
<evidence type="ECO:0000313" key="5">
    <source>
        <dbReference type="Proteomes" id="UP000708208"/>
    </source>
</evidence>
<keyword evidence="1" id="KW-1015">Disulfide bond</keyword>
<dbReference type="Pfam" id="PF00089">
    <property type="entry name" value="Trypsin"/>
    <property type="match status" value="1"/>
</dbReference>
<dbReference type="GO" id="GO:0004252">
    <property type="term" value="F:serine-type endopeptidase activity"/>
    <property type="evidence" value="ECO:0007669"/>
    <property type="project" value="InterPro"/>
</dbReference>
<evidence type="ECO:0000256" key="2">
    <source>
        <dbReference type="SAM" id="SignalP"/>
    </source>
</evidence>
<feature type="signal peptide" evidence="2">
    <location>
        <begin position="1"/>
        <end position="22"/>
    </location>
</feature>
<reference evidence="4" key="1">
    <citation type="submission" date="2021-06" db="EMBL/GenBank/DDBJ databases">
        <authorList>
            <person name="Hodson N. C."/>
            <person name="Mongue J. A."/>
            <person name="Jaron S. K."/>
        </authorList>
    </citation>
    <scope>NUCLEOTIDE SEQUENCE</scope>
</reference>
<dbReference type="OrthoDB" id="6380398at2759"/>